<dbReference type="PIRSF" id="PIRSF001549">
    <property type="entry name" value="His-tRNA_synth"/>
    <property type="match status" value="1"/>
</dbReference>
<dbReference type="GO" id="GO:0006427">
    <property type="term" value="P:histidyl-tRNA aminoacylation"/>
    <property type="evidence" value="ECO:0007669"/>
    <property type="project" value="UniProtKB-UniRule"/>
</dbReference>
<dbReference type="InterPro" id="IPR041715">
    <property type="entry name" value="HisRS-like_core"/>
</dbReference>
<dbReference type="PANTHER" id="PTHR11476">
    <property type="entry name" value="HISTIDYL-TRNA SYNTHETASE"/>
    <property type="match status" value="1"/>
</dbReference>
<dbReference type="HAMAP" id="MF_00127">
    <property type="entry name" value="His_tRNA_synth"/>
    <property type="match status" value="1"/>
</dbReference>
<comment type="similarity">
    <text evidence="1 8">Belongs to the class-II aminoacyl-tRNA synthetase family.</text>
</comment>
<evidence type="ECO:0000313" key="11">
    <source>
        <dbReference type="EMBL" id="PIU73764.1"/>
    </source>
</evidence>
<proteinExistence type="inferred from homology"/>
<dbReference type="SUPFAM" id="SSF52954">
    <property type="entry name" value="Class II aaRS ABD-related"/>
    <property type="match status" value="1"/>
</dbReference>
<feature type="binding site" evidence="9">
    <location>
        <position position="130"/>
    </location>
    <ligand>
        <name>L-histidine</name>
        <dbReference type="ChEBI" id="CHEBI:57595"/>
    </ligand>
</feature>
<dbReference type="Proteomes" id="UP000231407">
    <property type="component" value="Unassembled WGS sequence"/>
</dbReference>
<name>A0A2M7AT27_9BACT</name>
<dbReference type="Gene3D" id="3.40.50.800">
    <property type="entry name" value="Anticodon-binding domain"/>
    <property type="match status" value="1"/>
</dbReference>
<comment type="catalytic activity">
    <reaction evidence="7 8">
        <text>tRNA(His) + L-histidine + ATP = L-histidyl-tRNA(His) + AMP + diphosphate + H(+)</text>
        <dbReference type="Rhea" id="RHEA:17313"/>
        <dbReference type="Rhea" id="RHEA-COMP:9665"/>
        <dbReference type="Rhea" id="RHEA-COMP:9689"/>
        <dbReference type="ChEBI" id="CHEBI:15378"/>
        <dbReference type="ChEBI" id="CHEBI:30616"/>
        <dbReference type="ChEBI" id="CHEBI:33019"/>
        <dbReference type="ChEBI" id="CHEBI:57595"/>
        <dbReference type="ChEBI" id="CHEBI:78442"/>
        <dbReference type="ChEBI" id="CHEBI:78527"/>
        <dbReference type="ChEBI" id="CHEBI:456215"/>
        <dbReference type="EC" id="6.1.1.21"/>
    </reaction>
</comment>
<dbReference type="AlphaFoldDB" id="A0A2M7AT27"/>
<evidence type="ECO:0000256" key="6">
    <source>
        <dbReference type="ARBA" id="ARBA00023146"/>
    </source>
</evidence>
<reference evidence="12" key="1">
    <citation type="submission" date="2017-09" db="EMBL/GenBank/DDBJ databases">
        <title>Depth-based differentiation of microbial function through sediment-hosted aquifers and enrichment of novel symbionts in the deep terrestrial subsurface.</title>
        <authorList>
            <person name="Probst A.J."/>
            <person name="Ladd B."/>
            <person name="Jarett J.K."/>
            <person name="Geller-Mcgrath D.E."/>
            <person name="Sieber C.M.K."/>
            <person name="Emerson J.B."/>
            <person name="Anantharaman K."/>
            <person name="Thomas B.C."/>
            <person name="Malmstrom R."/>
            <person name="Stieglmeier M."/>
            <person name="Klingl A."/>
            <person name="Woyke T."/>
            <person name="Ryan C.M."/>
            <person name="Banfield J.F."/>
        </authorList>
    </citation>
    <scope>NUCLEOTIDE SEQUENCE [LARGE SCALE GENOMIC DNA]</scope>
</reference>
<protein>
    <recommendedName>
        <fullName evidence="8">Histidine--tRNA ligase</fullName>
        <ecNumber evidence="8">6.1.1.21</ecNumber>
    </recommendedName>
    <alternativeName>
        <fullName evidence="8">Histidyl-tRNA synthetase</fullName>
        <shortName evidence="8">HisRS</shortName>
    </alternativeName>
</protein>
<dbReference type="InterPro" id="IPR045864">
    <property type="entry name" value="aa-tRNA-synth_II/BPL/LPL"/>
</dbReference>
<evidence type="ECO:0000313" key="12">
    <source>
        <dbReference type="Proteomes" id="UP000231407"/>
    </source>
</evidence>
<dbReference type="Pfam" id="PF13393">
    <property type="entry name" value="tRNA-synt_His"/>
    <property type="match status" value="1"/>
</dbReference>
<dbReference type="InterPro" id="IPR033656">
    <property type="entry name" value="HisRS_anticodon"/>
</dbReference>
<dbReference type="InterPro" id="IPR004516">
    <property type="entry name" value="HisRS/HisZ"/>
</dbReference>
<dbReference type="SUPFAM" id="SSF55681">
    <property type="entry name" value="Class II aaRS and biotin synthetases"/>
    <property type="match status" value="1"/>
</dbReference>
<dbReference type="InterPro" id="IPR006195">
    <property type="entry name" value="aa-tRNA-synth_II"/>
</dbReference>
<feature type="domain" description="Aminoacyl-transfer RNA synthetases class-II family profile" evidence="10">
    <location>
        <begin position="28"/>
        <end position="348"/>
    </location>
</feature>
<dbReference type="InterPro" id="IPR004154">
    <property type="entry name" value="Anticodon-bd"/>
</dbReference>
<evidence type="ECO:0000256" key="7">
    <source>
        <dbReference type="ARBA" id="ARBA00047639"/>
    </source>
</evidence>
<evidence type="ECO:0000256" key="4">
    <source>
        <dbReference type="ARBA" id="ARBA00022840"/>
    </source>
</evidence>
<dbReference type="EMBL" id="PEWA01000008">
    <property type="protein sequence ID" value="PIU73764.1"/>
    <property type="molecule type" value="Genomic_DNA"/>
</dbReference>
<dbReference type="GO" id="GO:0005737">
    <property type="term" value="C:cytoplasm"/>
    <property type="evidence" value="ECO:0007669"/>
    <property type="project" value="UniProtKB-SubCell"/>
</dbReference>
<comment type="subunit">
    <text evidence="8">Homodimer.</text>
</comment>
<feature type="binding site" evidence="9">
    <location>
        <position position="112"/>
    </location>
    <ligand>
        <name>L-histidine</name>
        <dbReference type="ChEBI" id="CHEBI:57595"/>
    </ligand>
</feature>
<keyword evidence="6 8" id="KW-0030">Aminoacyl-tRNA synthetase</keyword>
<keyword evidence="4 8" id="KW-0067">ATP-binding</keyword>
<evidence type="ECO:0000256" key="8">
    <source>
        <dbReference type="HAMAP-Rule" id="MF_00127"/>
    </source>
</evidence>
<dbReference type="CDD" id="cd00773">
    <property type="entry name" value="HisRS-like_core"/>
    <property type="match status" value="1"/>
</dbReference>
<dbReference type="PROSITE" id="PS50862">
    <property type="entry name" value="AA_TRNA_LIGASE_II"/>
    <property type="match status" value="1"/>
</dbReference>
<comment type="subcellular location">
    <subcellularLocation>
        <location evidence="8">Cytoplasm</location>
    </subcellularLocation>
</comment>
<keyword evidence="8" id="KW-0963">Cytoplasm</keyword>
<evidence type="ECO:0000256" key="3">
    <source>
        <dbReference type="ARBA" id="ARBA00022741"/>
    </source>
</evidence>
<dbReference type="InterPro" id="IPR036621">
    <property type="entry name" value="Anticodon-bd_dom_sf"/>
</dbReference>
<comment type="caution">
    <text evidence="11">The sequence shown here is derived from an EMBL/GenBank/DDBJ whole genome shotgun (WGS) entry which is preliminary data.</text>
</comment>
<organism evidence="11 12">
    <name type="scientific">Candidatus Shapirobacteria bacterium CG06_land_8_20_14_3_00_40_12</name>
    <dbReference type="NCBI Taxonomy" id="1974881"/>
    <lineage>
        <taxon>Bacteria</taxon>
        <taxon>Candidatus Shapironibacteriota</taxon>
    </lineage>
</organism>
<dbReference type="EC" id="6.1.1.21" evidence="8"/>
<evidence type="ECO:0000256" key="5">
    <source>
        <dbReference type="ARBA" id="ARBA00022917"/>
    </source>
</evidence>
<gene>
    <name evidence="8 11" type="primary">hisS</name>
    <name evidence="11" type="ORF">COS78_00480</name>
</gene>
<dbReference type="PANTHER" id="PTHR11476:SF7">
    <property type="entry name" value="HISTIDINE--TRNA LIGASE"/>
    <property type="match status" value="1"/>
</dbReference>
<dbReference type="Gene3D" id="3.30.930.10">
    <property type="entry name" value="Bira Bifunctional Protein, Domain 2"/>
    <property type="match status" value="1"/>
</dbReference>
<evidence type="ECO:0000256" key="9">
    <source>
        <dbReference type="PIRSR" id="PIRSR001549-1"/>
    </source>
</evidence>
<dbReference type="GO" id="GO:0005524">
    <property type="term" value="F:ATP binding"/>
    <property type="evidence" value="ECO:0007669"/>
    <property type="project" value="UniProtKB-UniRule"/>
</dbReference>
<keyword evidence="5 8" id="KW-0648">Protein biosynthesis</keyword>
<dbReference type="InterPro" id="IPR006594">
    <property type="entry name" value="LisH"/>
</dbReference>
<keyword evidence="2 8" id="KW-0436">Ligase</keyword>
<evidence type="ECO:0000256" key="1">
    <source>
        <dbReference type="ARBA" id="ARBA00008226"/>
    </source>
</evidence>
<feature type="binding site" evidence="9">
    <location>
        <position position="126"/>
    </location>
    <ligand>
        <name>L-histidine</name>
        <dbReference type="ChEBI" id="CHEBI:57595"/>
    </ligand>
</feature>
<dbReference type="CDD" id="cd00859">
    <property type="entry name" value="HisRS_anticodon"/>
    <property type="match status" value="1"/>
</dbReference>
<sequence length="405" mass="45831">MNDQQNKTQPLKGFRDFLPKDALKRQWLRNRLAQICMQWGFDPLETPTLEPLEIFENQIGEGESMFFKFEDQGGRRVALRYDQSVPTARVVARFASSLPFPFRRYQIQSAFRSEKPQKGRYREFTQCDADIFGITSPYADAEVIALSIDIYRQLGFKQAKVLISDRELLKDLPYEAIVAIDKLSKIGNQGVIDEMVSKGINIAKAKEYLSFVKNLQPNETIKIILNYLDKLGFEQSWYAFEPTLARSFSYSNGPIWEVQITGSSGGSVLGGERFDKVIKNISGIDIPATGFGLGFDRTLEALEEFKLIPEIKTISKILVTVFSSDLFDKSAELSKQLRQNNVNTELYPDPNIKLGKQFKYASDKGIPFVAVIGPDEIEKNLVTLKNMATGDQKTLSQEDLLAQLS</sequence>
<dbReference type="Pfam" id="PF03129">
    <property type="entry name" value="HGTP_anticodon"/>
    <property type="match status" value="1"/>
</dbReference>
<keyword evidence="3 8" id="KW-0547">Nucleotide-binding</keyword>
<dbReference type="NCBIfam" id="TIGR00442">
    <property type="entry name" value="hisS"/>
    <property type="match status" value="1"/>
</dbReference>
<dbReference type="GO" id="GO:0004821">
    <property type="term" value="F:histidine-tRNA ligase activity"/>
    <property type="evidence" value="ECO:0007669"/>
    <property type="project" value="UniProtKB-UniRule"/>
</dbReference>
<evidence type="ECO:0000256" key="2">
    <source>
        <dbReference type="ARBA" id="ARBA00022598"/>
    </source>
</evidence>
<dbReference type="PROSITE" id="PS50896">
    <property type="entry name" value="LISH"/>
    <property type="match status" value="1"/>
</dbReference>
<feature type="binding site" evidence="9">
    <location>
        <position position="246"/>
    </location>
    <ligand>
        <name>L-histidine</name>
        <dbReference type="ChEBI" id="CHEBI:57595"/>
    </ligand>
</feature>
<dbReference type="InterPro" id="IPR015807">
    <property type="entry name" value="His-tRNA-ligase"/>
</dbReference>
<accession>A0A2M7AT27</accession>
<evidence type="ECO:0000259" key="10">
    <source>
        <dbReference type="PROSITE" id="PS50862"/>
    </source>
</evidence>